<evidence type="ECO:0000256" key="1">
    <source>
        <dbReference type="SAM" id="Phobius"/>
    </source>
</evidence>
<dbReference type="Proteomes" id="UP001501057">
    <property type="component" value="Unassembled WGS sequence"/>
</dbReference>
<gene>
    <name evidence="2" type="ORF">GCM10009710_00370</name>
</gene>
<protein>
    <recommendedName>
        <fullName evidence="4">Major facilitator superfamily (MFS) profile domain-containing protein</fullName>
    </recommendedName>
</protein>
<keyword evidence="1" id="KW-0472">Membrane</keyword>
<evidence type="ECO:0000313" key="2">
    <source>
        <dbReference type="EMBL" id="GAA1723499.1"/>
    </source>
</evidence>
<feature type="transmembrane region" description="Helical" evidence="1">
    <location>
        <begin position="60"/>
        <end position="79"/>
    </location>
</feature>
<accession>A0ABP4VE17</accession>
<keyword evidence="1" id="KW-0812">Transmembrane</keyword>
<comment type="caution">
    <text evidence="2">The sequence shown here is derived from an EMBL/GenBank/DDBJ whole genome shotgun (WGS) entry which is preliminary data.</text>
</comment>
<organism evidence="2 3">
    <name type="scientific">Aeromicrobium alkaliterrae</name>
    <dbReference type="NCBI Taxonomy" id="302168"/>
    <lineage>
        <taxon>Bacteria</taxon>
        <taxon>Bacillati</taxon>
        <taxon>Actinomycetota</taxon>
        <taxon>Actinomycetes</taxon>
        <taxon>Propionibacteriales</taxon>
        <taxon>Nocardioidaceae</taxon>
        <taxon>Aeromicrobium</taxon>
    </lineage>
</organism>
<name>A0ABP4VE17_9ACTN</name>
<keyword evidence="3" id="KW-1185">Reference proteome</keyword>
<feature type="transmembrane region" description="Helical" evidence="1">
    <location>
        <begin position="31"/>
        <end position="48"/>
    </location>
</feature>
<evidence type="ECO:0000313" key="3">
    <source>
        <dbReference type="Proteomes" id="UP001501057"/>
    </source>
</evidence>
<keyword evidence="1" id="KW-1133">Transmembrane helix</keyword>
<proteinExistence type="predicted"/>
<sequence>MDPVGMLIWGAGLVGLGILLGLALRWLSVPVLVAVPAGIGCIVVGVLGRQDGDDLSVRWAALPVAAIAIVLASALVAWVRAGASAP</sequence>
<evidence type="ECO:0008006" key="4">
    <source>
        <dbReference type="Google" id="ProtNLM"/>
    </source>
</evidence>
<dbReference type="RefSeq" id="WP_344196424.1">
    <property type="nucleotide sequence ID" value="NZ_BAAAME010000001.1"/>
</dbReference>
<reference evidence="3" key="1">
    <citation type="journal article" date="2019" name="Int. J. Syst. Evol. Microbiol.">
        <title>The Global Catalogue of Microorganisms (GCM) 10K type strain sequencing project: providing services to taxonomists for standard genome sequencing and annotation.</title>
        <authorList>
            <consortium name="The Broad Institute Genomics Platform"/>
            <consortium name="The Broad Institute Genome Sequencing Center for Infectious Disease"/>
            <person name="Wu L."/>
            <person name="Ma J."/>
        </authorList>
    </citation>
    <scope>NUCLEOTIDE SEQUENCE [LARGE SCALE GENOMIC DNA]</scope>
    <source>
        <strain evidence="3">JCM 13518</strain>
    </source>
</reference>
<dbReference type="EMBL" id="BAAAME010000001">
    <property type="protein sequence ID" value="GAA1723499.1"/>
    <property type="molecule type" value="Genomic_DNA"/>
</dbReference>
<feature type="transmembrane region" description="Helical" evidence="1">
    <location>
        <begin position="6"/>
        <end position="24"/>
    </location>
</feature>